<accession>A0ABD2S7Q7</accession>
<name>A0ABD2S7Q7_9SOLN</name>
<evidence type="ECO:0000313" key="4">
    <source>
        <dbReference type="EMBL" id="KAL3339626.1"/>
    </source>
</evidence>
<keyword evidence="2" id="KW-1015">Disulfide bond</keyword>
<proteinExistence type="inferred from homology"/>
<feature type="non-terminal residue" evidence="4">
    <location>
        <position position="1"/>
    </location>
</feature>
<comment type="similarity">
    <text evidence="1">Belongs to the Ole e I family.</text>
</comment>
<dbReference type="PANTHER" id="PTHR31614:SF19">
    <property type="entry name" value="POLLEN-SPECIFIC PROTEIN C13-LIKE"/>
    <property type="match status" value="1"/>
</dbReference>
<evidence type="ECO:0000256" key="1">
    <source>
        <dbReference type="ARBA" id="ARBA00010049"/>
    </source>
</evidence>
<keyword evidence="5" id="KW-1185">Reference proteome</keyword>
<evidence type="ECO:0008006" key="6">
    <source>
        <dbReference type="Google" id="ProtNLM"/>
    </source>
</evidence>
<dbReference type="AlphaFoldDB" id="A0ABD2S7Q7"/>
<keyword evidence="3" id="KW-0472">Membrane</keyword>
<dbReference type="PANTHER" id="PTHR31614">
    <property type="entry name" value="PROTEIN DOWNSTREAM OF FLC-RELATED"/>
    <property type="match status" value="1"/>
</dbReference>
<sequence>PEAPCDFTTVCQPIHRRLNPIIFQLSLLSPFLSIPFNNNKKQKVERVLRFLLQKMARLVAFVALCILSVSLATATSNPFLVKGKCYCDTCRCGFETPATKYLAGSKVKVECKNRVTNKITYRTDGVTNSQGEYNILVKRDCGDDVCDVVLVESGDKTCNIPNAGRDRARVALTRNNGMTSDVRYANNMGFLSNEPLAACTQILQQYQLTEDQY</sequence>
<organism evidence="4 5">
    <name type="scientific">Solanum stoloniferum</name>
    <dbReference type="NCBI Taxonomy" id="62892"/>
    <lineage>
        <taxon>Eukaryota</taxon>
        <taxon>Viridiplantae</taxon>
        <taxon>Streptophyta</taxon>
        <taxon>Embryophyta</taxon>
        <taxon>Tracheophyta</taxon>
        <taxon>Spermatophyta</taxon>
        <taxon>Magnoliopsida</taxon>
        <taxon>eudicotyledons</taxon>
        <taxon>Gunneridae</taxon>
        <taxon>Pentapetalae</taxon>
        <taxon>asterids</taxon>
        <taxon>lamiids</taxon>
        <taxon>Solanales</taxon>
        <taxon>Solanaceae</taxon>
        <taxon>Solanoideae</taxon>
        <taxon>Solaneae</taxon>
        <taxon>Solanum</taxon>
    </lineage>
</organism>
<feature type="transmembrane region" description="Helical" evidence="3">
    <location>
        <begin position="58"/>
        <end position="81"/>
    </location>
</feature>
<dbReference type="EMBL" id="JBJKTR010000016">
    <property type="protein sequence ID" value="KAL3339626.1"/>
    <property type="molecule type" value="Genomic_DNA"/>
</dbReference>
<keyword evidence="3" id="KW-1133">Transmembrane helix</keyword>
<evidence type="ECO:0000313" key="5">
    <source>
        <dbReference type="Proteomes" id="UP001627284"/>
    </source>
</evidence>
<evidence type="ECO:0000256" key="2">
    <source>
        <dbReference type="ARBA" id="ARBA00023157"/>
    </source>
</evidence>
<reference evidence="4 5" key="1">
    <citation type="submission" date="2024-05" db="EMBL/GenBank/DDBJ databases">
        <title>De novo assembly of an allotetraploid wild potato.</title>
        <authorList>
            <person name="Hosaka A.J."/>
        </authorList>
    </citation>
    <scope>NUCLEOTIDE SEQUENCE [LARGE SCALE GENOMIC DNA]</scope>
    <source>
        <tissue evidence="4">Young leaves</tissue>
    </source>
</reference>
<dbReference type="Proteomes" id="UP001627284">
    <property type="component" value="Unassembled WGS sequence"/>
</dbReference>
<protein>
    <recommendedName>
        <fullName evidence="6">Allergen BRSn20</fullName>
    </recommendedName>
</protein>
<feature type="transmembrane region" description="Helical" evidence="3">
    <location>
        <begin position="21"/>
        <end position="37"/>
    </location>
</feature>
<dbReference type="Pfam" id="PF01190">
    <property type="entry name" value="Pollen_Ole_e_1"/>
    <property type="match status" value="1"/>
</dbReference>
<dbReference type="InterPro" id="IPR006041">
    <property type="entry name" value="Pollen_Ole_e1_allergen"/>
</dbReference>
<evidence type="ECO:0000256" key="3">
    <source>
        <dbReference type="SAM" id="Phobius"/>
    </source>
</evidence>
<comment type="caution">
    <text evidence="4">The sequence shown here is derived from an EMBL/GenBank/DDBJ whole genome shotgun (WGS) entry which is preliminary data.</text>
</comment>
<gene>
    <name evidence="4" type="ORF">AABB24_028298</name>
</gene>
<keyword evidence="3" id="KW-0812">Transmembrane</keyword>